<feature type="region of interest" description="Disordered" evidence="1">
    <location>
        <begin position="471"/>
        <end position="505"/>
    </location>
</feature>
<feature type="compositionally biased region" description="Polar residues" evidence="1">
    <location>
        <begin position="567"/>
        <end position="578"/>
    </location>
</feature>
<dbReference type="InterPro" id="IPR001900">
    <property type="entry name" value="RNase_II/R"/>
</dbReference>
<feature type="compositionally biased region" description="Low complexity" evidence="1">
    <location>
        <begin position="579"/>
        <end position="590"/>
    </location>
</feature>
<dbReference type="SUPFAM" id="SSF50249">
    <property type="entry name" value="Nucleic acid-binding proteins"/>
    <property type="match status" value="1"/>
</dbReference>
<name>A0A8H3IIZ5_9LECA</name>
<feature type="compositionally biased region" description="Polar residues" evidence="1">
    <location>
        <begin position="15"/>
        <end position="25"/>
    </location>
</feature>
<feature type="region of interest" description="Disordered" evidence="1">
    <location>
        <begin position="1"/>
        <end position="113"/>
    </location>
</feature>
<dbReference type="OrthoDB" id="2285229at2759"/>
<dbReference type="InterPro" id="IPR012340">
    <property type="entry name" value="NA-bd_OB-fold"/>
</dbReference>
<proteinExistence type="predicted"/>
<dbReference type="PANTHER" id="PTHR23355">
    <property type="entry name" value="RIBONUCLEASE"/>
    <property type="match status" value="1"/>
</dbReference>
<evidence type="ECO:0000259" key="2">
    <source>
        <dbReference type="SMART" id="SM00955"/>
    </source>
</evidence>
<dbReference type="Pfam" id="PF23216">
    <property type="entry name" value="WHD_CYT4"/>
    <property type="match status" value="1"/>
</dbReference>
<sequence>MLHNSKSMEEVPYSETRQQAIQDSIKSPFPNISPLDVELAQWGSNGSESGPSPVVDKPRVQVRERSRSGPLGARAQTGPGQAVRRLPGPGMSDGRRVDNRSRSQSGQTVRKPRIRVMSDGRPVALGTQSPSSAVQAVGAPRIRVMSGGRPVALGTRSQSQRVEARQESRTRVSSEGQLLPLETRTFLSSERTNTSESKHDLDPVIRKFTKPPLLEDASGTRKSLRFRKSVASQLKHDLDPVVRKHATRLLRSRRYQASKSKHELDPIIRNDTKGSLLEDTSTRGLEIDVGGELSADKNQGNSKAMSLTVSKVYGKDGRPLWDPSDVAGNNTTYDNMSQPVKGNSQTAKHFRIDIERFKSFIKEKFEARVRFHKNSIIKKYRKILWEPRDVAGHSTRYDNMSQPAKGKPQISKHFTIDIERFQNFMHESFGGRVLRIEDSIIKKYLFGNGSPNIHYISNYVNDARIIRQVPHDSRQTETPGILHVPEGDDANRLVRKAGPPLGERPTDAVQFLLKDQHEDEDSHGALTSLLDAFRSLHTSKPPNPTGETGESTSSTRFSPQDRFVRQAASSGSRTSNPQSLDSSRRSFSISTPGVPKRHFATATSQTVQADAQIDPPILRMNPDDLLKGKSGGIREALKLWQEQHDNVLSDTSGRPGSTTLSETQNLFTQSGEDESFTAITRDDEMEEDDDDVDFGSDEPIPDIFAHQVFLRRGDLVELLAASEVILAIFVRNVADQCQFYTIRGEWVHREPRGARWAVSRFVDPDDLNEILPYLPTDEVVEEKMNHLQPIDVHAPRGAGAKIIEQMSRFHQAADAVFREHADRINRLYEIIAPSRIFADRTSMSLKAIAMKVLMKEDPSELTQPMMWAIHRAIAQCQNISWDLMNYRQNPMYEVFPRQGLKDIVQVREWVREYQEGITLDTTNESMSGNDSTLMAATRSLNPIAAFVKKARVAIQQSRQTRPLSRSGSIGPSSTRIDIDENLGKAYREIHMEKFDRNERAIIHYLDVWTMSSYLNPYTNLASSGPMILRAVGMYEGLELDEYIGFTLLQELGVVTPWENRIIYKIRNMKLPKHERVVETTAFEPKDAMEGLRKDWGDMPVFCIDSADTEERDDGVSLELIDNDPSAYWVHVHVANPSAFITPDSTMAKYAASLAESVYLPERKYSMLNTKMTKDHLSLANDRPCITFTAKVSVDGETLEKKITSGIVRNVHHLTPRMVGQGLGLIETDEESDTVSMLTVGGRMPTQPRDNSNQTDTALTDPEHIKVLRKLLELGEAARHKRAQAGAPDFYSSARIATTYPVVYLSKSPSKHFKIRDDNVRQFEGDPIITLQRTTETFGTVAKMVSDLMIIAGDVAASWCASRNIPIPYRGILRNPEPASPPAVFKRDVLDPKIARDGHAGQSDLLRYMRLVGQAQASDRPLEHPTLGLPAYCKATSPLRRHIDLYAHWQIEAAMRHEAATGTSLVVGRGTTTDERHETDESYLPFSRAAVEAYAGGAMHREKKISLAKNASTRHWICQALFRAFHFGEARLPASFAVTVIDGSRLCHGYHAGWLREWGVKVQLRDGAVVRDGGGWRVGDVWVARLERVDTYRKNVYLVPVRLAMREGEGKRGVV</sequence>
<dbReference type="InterPro" id="IPR056625">
    <property type="entry name" value="SH3_CYT4"/>
</dbReference>
<dbReference type="Pfam" id="PF23214">
    <property type="entry name" value="SH3_CYT4"/>
    <property type="match status" value="1"/>
</dbReference>
<dbReference type="GO" id="GO:0006402">
    <property type="term" value="P:mRNA catabolic process"/>
    <property type="evidence" value="ECO:0007669"/>
    <property type="project" value="TreeGrafter"/>
</dbReference>
<feature type="region of interest" description="Disordered" evidence="1">
    <location>
        <begin position="535"/>
        <end position="608"/>
    </location>
</feature>
<keyword evidence="4" id="KW-1185">Reference proteome</keyword>
<evidence type="ECO:0000313" key="4">
    <source>
        <dbReference type="Proteomes" id="UP000664534"/>
    </source>
</evidence>
<reference evidence="3" key="1">
    <citation type="submission" date="2021-03" db="EMBL/GenBank/DDBJ databases">
        <authorList>
            <person name="Tagirdzhanova G."/>
        </authorList>
    </citation>
    <scope>NUCLEOTIDE SEQUENCE</scope>
</reference>
<dbReference type="EMBL" id="CAJPDT010000025">
    <property type="protein sequence ID" value="CAF9920543.1"/>
    <property type="molecule type" value="Genomic_DNA"/>
</dbReference>
<dbReference type="InterPro" id="IPR057912">
    <property type="entry name" value="OB_CYT4_C"/>
</dbReference>
<feature type="compositionally biased region" description="Basic and acidic residues" evidence="1">
    <location>
        <begin position="56"/>
        <end position="67"/>
    </location>
</feature>
<evidence type="ECO:0000256" key="1">
    <source>
        <dbReference type="SAM" id="MobiDB-lite"/>
    </source>
</evidence>
<dbReference type="InterPro" id="IPR056624">
    <property type="entry name" value="WH_CYT4"/>
</dbReference>
<comment type="caution">
    <text evidence="3">The sequence shown here is derived from an EMBL/GenBank/DDBJ whole genome shotgun (WGS) entry which is preliminary data.</text>
</comment>
<dbReference type="Proteomes" id="UP000664534">
    <property type="component" value="Unassembled WGS sequence"/>
</dbReference>
<protein>
    <recommendedName>
        <fullName evidence="2">RNB domain-containing protein</fullName>
    </recommendedName>
</protein>
<dbReference type="InterPro" id="IPR050180">
    <property type="entry name" value="RNR_Ribonuclease"/>
</dbReference>
<dbReference type="GO" id="GO:0000175">
    <property type="term" value="F:3'-5'-RNA exonuclease activity"/>
    <property type="evidence" value="ECO:0007669"/>
    <property type="project" value="TreeGrafter"/>
</dbReference>
<dbReference type="SMART" id="SM00955">
    <property type="entry name" value="RNB"/>
    <property type="match status" value="1"/>
</dbReference>
<dbReference type="PANTHER" id="PTHR23355:SF65">
    <property type="entry name" value="EXORIBONUCLEASE CYT-4, PUTATIVE (AFU_ORTHOLOGUE AFUA_7G01550)-RELATED"/>
    <property type="match status" value="1"/>
</dbReference>
<gene>
    <name evidence="3" type="ORF">IMSHALPRED_004957</name>
</gene>
<dbReference type="Pfam" id="PF25522">
    <property type="entry name" value="OB_cyt-4"/>
    <property type="match status" value="1"/>
</dbReference>
<accession>A0A8H3IIZ5</accession>
<evidence type="ECO:0000313" key="3">
    <source>
        <dbReference type="EMBL" id="CAF9920543.1"/>
    </source>
</evidence>
<dbReference type="Pfam" id="PF00773">
    <property type="entry name" value="RNB"/>
    <property type="match status" value="1"/>
</dbReference>
<feature type="domain" description="RNB" evidence="2">
    <location>
        <begin position="1092"/>
        <end position="1456"/>
    </location>
</feature>
<organism evidence="3 4">
    <name type="scientific">Imshaugia aleurites</name>
    <dbReference type="NCBI Taxonomy" id="172621"/>
    <lineage>
        <taxon>Eukaryota</taxon>
        <taxon>Fungi</taxon>
        <taxon>Dikarya</taxon>
        <taxon>Ascomycota</taxon>
        <taxon>Pezizomycotina</taxon>
        <taxon>Lecanoromycetes</taxon>
        <taxon>OSLEUM clade</taxon>
        <taxon>Lecanoromycetidae</taxon>
        <taxon>Lecanorales</taxon>
        <taxon>Lecanorineae</taxon>
        <taxon>Parmeliaceae</taxon>
        <taxon>Imshaugia</taxon>
    </lineage>
</organism>
<dbReference type="GO" id="GO:0000932">
    <property type="term" value="C:P-body"/>
    <property type="evidence" value="ECO:0007669"/>
    <property type="project" value="TreeGrafter"/>
</dbReference>
<dbReference type="GO" id="GO:0003723">
    <property type="term" value="F:RNA binding"/>
    <property type="evidence" value="ECO:0007669"/>
    <property type="project" value="InterPro"/>
</dbReference>
<feature type="compositionally biased region" description="Low complexity" evidence="1">
    <location>
        <begin position="545"/>
        <end position="555"/>
    </location>
</feature>